<keyword evidence="2" id="KW-1185">Reference proteome</keyword>
<accession>A0A426DH17</accession>
<sequence length="73" mass="8480">MRQKQLIFIYGKVVQPVLKGMAATYFCNGTWKKTARVRRVVEVTEEHIKFETDRIRYCIEFRNDEAGALLAAA</sequence>
<comment type="caution">
    <text evidence="1">The sequence shown here is derived from an EMBL/GenBank/DDBJ whole genome shotgun (WGS) entry which is preliminary data.</text>
</comment>
<gene>
    <name evidence="1" type="ORF">EBB54_12760</name>
</gene>
<proteinExistence type="predicted"/>
<dbReference type="AlphaFoldDB" id="A0A426DH17"/>
<evidence type="ECO:0000313" key="2">
    <source>
        <dbReference type="Proteomes" id="UP000274920"/>
    </source>
</evidence>
<name>A0A426DH17_9FIRM</name>
<protein>
    <submittedName>
        <fullName evidence="1">Uncharacterized protein</fullName>
    </submittedName>
</protein>
<organism evidence="1 2">
    <name type="scientific">Schaedlerella arabinosiphila</name>
    <dbReference type="NCBI Taxonomy" id="2044587"/>
    <lineage>
        <taxon>Bacteria</taxon>
        <taxon>Bacillati</taxon>
        <taxon>Bacillota</taxon>
        <taxon>Clostridia</taxon>
        <taxon>Lachnospirales</taxon>
        <taxon>Lachnospiraceae</taxon>
        <taxon>Schaedlerella</taxon>
    </lineage>
</organism>
<dbReference type="RefSeq" id="WP_125127661.1">
    <property type="nucleotide sequence ID" value="NZ_RHJS01000002.1"/>
</dbReference>
<dbReference type="Proteomes" id="UP000274920">
    <property type="component" value="Unassembled WGS sequence"/>
</dbReference>
<reference evidence="1" key="1">
    <citation type="submission" date="2018-10" db="EMBL/GenBank/DDBJ databases">
        <title>Schaedlerella arabinophila gen. nov. sp. nov., isolated from the mouse intestinal tract and comparative analysis with the genome of the closely related altered Schaedler flora strain ASF502.</title>
        <authorList>
            <person name="Miyake S."/>
            <person name="Soh M."/>
            <person name="Seedorf H."/>
        </authorList>
    </citation>
    <scope>NUCLEOTIDE SEQUENCE [LARGE SCALE GENOMIC DNA]</scope>
    <source>
        <strain evidence="1">DSM 106076</strain>
    </source>
</reference>
<dbReference type="EMBL" id="RHJS01000002">
    <property type="protein sequence ID" value="RRK32140.1"/>
    <property type="molecule type" value="Genomic_DNA"/>
</dbReference>
<evidence type="ECO:0000313" key="1">
    <source>
        <dbReference type="EMBL" id="RRK32140.1"/>
    </source>
</evidence>